<dbReference type="Gene3D" id="3.90.226.10">
    <property type="entry name" value="2-enoyl-CoA Hydratase, Chain A, domain 1"/>
    <property type="match status" value="2"/>
</dbReference>
<evidence type="ECO:0000259" key="5">
    <source>
        <dbReference type="Pfam" id="PF01343"/>
    </source>
</evidence>
<dbReference type="PANTHER" id="PTHR42987">
    <property type="entry name" value="PEPTIDASE S49"/>
    <property type="match status" value="1"/>
</dbReference>
<dbReference type="PANTHER" id="PTHR42987:SF7">
    <property type="entry name" value="SIGNAL PEPTIDE PEPTIDASE SPPA-RELATED"/>
    <property type="match status" value="1"/>
</dbReference>
<dbReference type="CDD" id="cd07023">
    <property type="entry name" value="S49_Sppa_N_C"/>
    <property type="match status" value="1"/>
</dbReference>
<evidence type="ECO:0000313" key="6">
    <source>
        <dbReference type="EMBL" id="SDA49410.1"/>
    </source>
</evidence>
<keyword evidence="3" id="KW-0378">Hydrolase</keyword>
<evidence type="ECO:0000256" key="4">
    <source>
        <dbReference type="ARBA" id="ARBA00022825"/>
    </source>
</evidence>
<organism evidence="6 7">
    <name type="scientific">Allisonella histaminiformans</name>
    <dbReference type="NCBI Taxonomy" id="209880"/>
    <lineage>
        <taxon>Bacteria</taxon>
        <taxon>Bacillati</taxon>
        <taxon>Bacillota</taxon>
        <taxon>Negativicutes</taxon>
        <taxon>Veillonellales</taxon>
        <taxon>Veillonellaceae</taxon>
        <taxon>Allisonella</taxon>
    </lineage>
</organism>
<dbReference type="AlphaFoldDB" id="A0A1G5VU34"/>
<evidence type="ECO:0000256" key="1">
    <source>
        <dbReference type="ARBA" id="ARBA00008683"/>
    </source>
</evidence>
<dbReference type="EMBL" id="FMXA01000009">
    <property type="protein sequence ID" value="SDA49410.1"/>
    <property type="molecule type" value="Genomic_DNA"/>
</dbReference>
<keyword evidence="4" id="KW-0720">Serine protease</keyword>
<sequence>MIHSKRTWILIVAGILLLTAILAGTAELWGRNLTALSGKGYIAVIRIDGEIYGGPAGDFLSQGGTSSEEIMAELEAARKDDNAKAVLIRINTPGGSTGATQEIVEEMDKIKNAGKPIVISMGDTCASAGYWIASKGDYIFASPATLTGSIGVYIDYTNVEGLAGKLGVTDEKIKSGAYKDMLSMYRPMVPEERTMLQGMVNDIYNQFVQSVAEGRHMDVAKVKTFADGRIMTGREAQNLGLVDAMGNYYDALDYAGGLVNMDGDVPVHTYDGGGSLRGFLNADMQHLGTWMGKGFADAVRSSAGTSSVSVR</sequence>
<name>A0A1G5VU34_9FIRM</name>
<reference evidence="6 7" key="1">
    <citation type="submission" date="2016-10" db="EMBL/GenBank/DDBJ databases">
        <authorList>
            <person name="de Groot N.N."/>
        </authorList>
    </citation>
    <scope>NUCLEOTIDE SEQUENCE [LARGE SCALE GENOMIC DNA]</scope>
    <source>
        <strain evidence="6 7">DSM 15230</strain>
    </source>
</reference>
<dbReference type="InterPro" id="IPR029045">
    <property type="entry name" value="ClpP/crotonase-like_dom_sf"/>
</dbReference>
<keyword evidence="7" id="KW-1185">Reference proteome</keyword>
<dbReference type="InterPro" id="IPR004635">
    <property type="entry name" value="Pept_S49_SppA"/>
</dbReference>
<accession>A0A1G5VU34</accession>
<feature type="domain" description="Peptidase S49" evidence="5">
    <location>
        <begin position="110"/>
        <end position="257"/>
    </location>
</feature>
<gene>
    <name evidence="6" type="ORF">SAMN02910343_00890</name>
</gene>
<dbReference type="Proteomes" id="UP000199689">
    <property type="component" value="Unassembled WGS sequence"/>
</dbReference>
<dbReference type="Pfam" id="PF01343">
    <property type="entry name" value="Peptidase_S49"/>
    <property type="match status" value="1"/>
</dbReference>
<proteinExistence type="inferred from homology"/>
<protein>
    <submittedName>
        <fullName evidence="6">Protease-4</fullName>
    </submittedName>
</protein>
<evidence type="ECO:0000256" key="2">
    <source>
        <dbReference type="ARBA" id="ARBA00022670"/>
    </source>
</evidence>
<dbReference type="STRING" id="209880.SAMN02910343_00890"/>
<evidence type="ECO:0000256" key="3">
    <source>
        <dbReference type="ARBA" id="ARBA00022801"/>
    </source>
</evidence>
<dbReference type="SUPFAM" id="SSF52096">
    <property type="entry name" value="ClpP/crotonase"/>
    <property type="match status" value="1"/>
</dbReference>
<keyword evidence="2 6" id="KW-0645">Protease</keyword>
<dbReference type="InterPro" id="IPR002142">
    <property type="entry name" value="Peptidase_S49"/>
</dbReference>
<dbReference type="GO" id="GO:0008236">
    <property type="term" value="F:serine-type peptidase activity"/>
    <property type="evidence" value="ECO:0007669"/>
    <property type="project" value="UniProtKB-KW"/>
</dbReference>
<dbReference type="RefSeq" id="WP_234944924.1">
    <property type="nucleotide sequence ID" value="NZ_FMXA01000009.1"/>
</dbReference>
<dbReference type="InterPro" id="IPR047272">
    <property type="entry name" value="S49_SppA_C"/>
</dbReference>
<dbReference type="GeneID" id="87755917"/>
<evidence type="ECO:0000313" key="7">
    <source>
        <dbReference type="Proteomes" id="UP000199689"/>
    </source>
</evidence>
<comment type="similarity">
    <text evidence="1">Belongs to the peptidase S49 family.</text>
</comment>
<dbReference type="GO" id="GO:0006508">
    <property type="term" value="P:proteolysis"/>
    <property type="evidence" value="ECO:0007669"/>
    <property type="project" value="UniProtKB-KW"/>
</dbReference>
<dbReference type="NCBIfam" id="TIGR00706">
    <property type="entry name" value="SppA_dom"/>
    <property type="match status" value="1"/>
</dbReference>